<organism evidence="2 3">
    <name type="scientific">Punica granatum</name>
    <name type="common">Pomegranate</name>
    <dbReference type="NCBI Taxonomy" id="22663"/>
    <lineage>
        <taxon>Eukaryota</taxon>
        <taxon>Viridiplantae</taxon>
        <taxon>Streptophyta</taxon>
        <taxon>Embryophyta</taxon>
        <taxon>Tracheophyta</taxon>
        <taxon>Spermatophyta</taxon>
        <taxon>Magnoliopsida</taxon>
        <taxon>eudicotyledons</taxon>
        <taxon>Gunneridae</taxon>
        <taxon>Pentapetalae</taxon>
        <taxon>rosids</taxon>
        <taxon>malvids</taxon>
        <taxon>Myrtales</taxon>
        <taxon>Lythraceae</taxon>
        <taxon>Punica</taxon>
    </lineage>
</organism>
<keyword evidence="1" id="KW-0812">Transmembrane</keyword>
<dbReference type="EMBL" id="MTKT01005400">
    <property type="protein sequence ID" value="OWM67224.1"/>
    <property type="molecule type" value="Genomic_DNA"/>
</dbReference>
<sequence>MEEGEQQLVVPRSNTDSMVSVTLGRAMSALLSARPKKLRDAVCRFSPSSRTHSLGSLEESLWFLYKYVQETAERMEQMDQIIIPMVEHSLRSKESKHGGQVLILLSWLFQDEFIFQSLMRDLVNIISRKEDRYIALGWCTLVRELVQAAHCSIETSSRLLFFFFPLGLETSYPVGLQKTLRALEWNKNGLRLKGIRIKDPIFLGLRLLGPLSSPMAVALCSFFLVALAVSRRRRTERILP</sequence>
<dbReference type="AlphaFoldDB" id="A0A218W2Y5"/>
<dbReference type="PANTHER" id="PTHR37743">
    <property type="entry name" value="ARM REPEAT SUPERFAMILY PROTEIN"/>
    <property type="match status" value="1"/>
</dbReference>
<keyword evidence="1" id="KW-0472">Membrane</keyword>
<gene>
    <name evidence="2" type="ORF">CDL15_Pgr000676</name>
</gene>
<evidence type="ECO:0000256" key="1">
    <source>
        <dbReference type="SAM" id="Phobius"/>
    </source>
</evidence>
<reference evidence="3" key="1">
    <citation type="journal article" date="2017" name="Plant J.">
        <title>The pomegranate (Punica granatum L.) genome and the genomics of punicalagin biosynthesis.</title>
        <authorList>
            <person name="Qin G."/>
            <person name="Xu C."/>
            <person name="Ming R."/>
            <person name="Tang H."/>
            <person name="Guyot R."/>
            <person name="Kramer E.M."/>
            <person name="Hu Y."/>
            <person name="Yi X."/>
            <person name="Qi Y."/>
            <person name="Xu X."/>
            <person name="Gao Z."/>
            <person name="Pan H."/>
            <person name="Jian J."/>
            <person name="Tian Y."/>
            <person name="Yue Z."/>
            <person name="Xu Y."/>
        </authorList>
    </citation>
    <scope>NUCLEOTIDE SEQUENCE [LARGE SCALE GENOMIC DNA]</scope>
    <source>
        <strain evidence="3">cv. Dabenzi</strain>
    </source>
</reference>
<dbReference type="PANTHER" id="PTHR37743:SF1">
    <property type="entry name" value="ARM REPEAT SUPERFAMILY PROTEIN"/>
    <property type="match status" value="1"/>
</dbReference>
<evidence type="ECO:0000313" key="3">
    <source>
        <dbReference type="Proteomes" id="UP000197138"/>
    </source>
</evidence>
<evidence type="ECO:0000313" key="2">
    <source>
        <dbReference type="EMBL" id="OWM67224.1"/>
    </source>
</evidence>
<accession>A0A218W2Y5</accession>
<keyword evidence="1" id="KW-1133">Transmembrane helix</keyword>
<comment type="caution">
    <text evidence="2">The sequence shown here is derived from an EMBL/GenBank/DDBJ whole genome shotgun (WGS) entry which is preliminary data.</text>
</comment>
<dbReference type="Proteomes" id="UP000197138">
    <property type="component" value="Unassembled WGS sequence"/>
</dbReference>
<feature type="transmembrane region" description="Helical" evidence="1">
    <location>
        <begin position="207"/>
        <end position="229"/>
    </location>
</feature>
<protein>
    <submittedName>
        <fullName evidence="2">Uncharacterized protein</fullName>
    </submittedName>
</protein>
<proteinExistence type="predicted"/>
<name>A0A218W2Y5_PUNGR</name>